<keyword evidence="3" id="KW-0479">Metal-binding</keyword>
<dbReference type="SUPFAM" id="SSF53613">
    <property type="entry name" value="Ribokinase-like"/>
    <property type="match status" value="1"/>
</dbReference>
<accession>A0A8I6R6N1</accession>
<keyword evidence="1" id="KW-0963">Cytoplasm</keyword>
<evidence type="ECO:0000313" key="8">
    <source>
        <dbReference type="Proteomes" id="UP000494040"/>
    </source>
</evidence>
<dbReference type="AlphaFoldDB" id="A0A8I6R6N1"/>
<dbReference type="GO" id="GO:0005783">
    <property type="term" value="C:endoplasmic reticulum"/>
    <property type="evidence" value="ECO:0007669"/>
    <property type="project" value="TreeGrafter"/>
</dbReference>
<evidence type="ECO:0000256" key="1">
    <source>
        <dbReference type="ARBA" id="ARBA00022490"/>
    </source>
</evidence>
<evidence type="ECO:0000256" key="6">
    <source>
        <dbReference type="ARBA" id="ARBA00023152"/>
    </source>
</evidence>
<protein>
    <recommendedName>
        <fullName evidence="9">ADP-dependent glucokinase</fullName>
    </recommendedName>
</protein>
<keyword evidence="5" id="KW-0460">Magnesium</keyword>
<evidence type="ECO:0008006" key="9">
    <source>
        <dbReference type="Google" id="ProtNLM"/>
    </source>
</evidence>
<evidence type="ECO:0000256" key="3">
    <source>
        <dbReference type="ARBA" id="ARBA00022723"/>
    </source>
</evidence>
<dbReference type="Proteomes" id="UP000494040">
    <property type="component" value="Unassembled WGS sequence"/>
</dbReference>
<dbReference type="Pfam" id="PF04587">
    <property type="entry name" value="ADP_PFK_GK"/>
    <property type="match status" value="1"/>
</dbReference>
<dbReference type="Gene3D" id="3.40.1190.20">
    <property type="match status" value="1"/>
</dbReference>
<evidence type="ECO:0000256" key="4">
    <source>
        <dbReference type="ARBA" id="ARBA00022777"/>
    </source>
</evidence>
<reference evidence="7" key="1">
    <citation type="submission" date="2022-01" db="UniProtKB">
        <authorList>
            <consortium name="EnsemblMetazoa"/>
        </authorList>
    </citation>
    <scope>IDENTIFICATION</scope>
</reference>
<dbReference type="GO" id="GO:0046872">
    <property type="term" value="F:metal ion binding"/>
    <property type="evidence" value="ECO:0007669"/>
    <property type="project" value="UniProtKB-KW"/>
</dbReference>
<evidence type="ECO:0000313" key="7">
    <source>
        <dbReference type="EnsemblMetazoa" id="XP_014239962.2"/>
    </source>
</evidence>
<dbReference type="InterPro" id="IPR029056">
    <property type="entry name" value="Ribokinase-like"/>
</dbReference>
<sequence length="475" mass="53233">MGLTDIISVGTAFSVACVLLSIYLRDPEQELRDRLVNVINGLIHVEDRHIKLSPKVLVGYGGCVDLYVRGGELFTYRPDIGEPRHFDGINTIDELERSYAYYFQHGAATERYTVNSTLFDSLIERAEKLPTSYYTIGGNAPVMAMRLFREGCQVILASTISEKHRNNIPKGIKVVGEAVKRDDIHLILEYKSGENWGPYKAPRANRYILHNDVHNPALKTLEYLDDPIKSWKPDLFVVSGLQLMDNFVYPEGFRTEKIKRIHDQIQSLPKSTKVHFEMASFTELALLMDMKNYVIPFSDSLGMNEQELANLYSIYQYGNISLVTDSTPRVGIVLDQMRYIFKKIRKTNTIVPNSKILSRIHIHTLAYQAIMTEINSNWKHTEIAAAKASLTAFRHTCASSEVDANKAAVLMDESFSRSVLKSDSGRIELEPSHPVPCWKEGNVLVCVAAGVVCTNVEQTAGGGDNISAAALAIQL</sequence>
<proteinExistence type="predicted"/>
<dbReference type="OrthoDB" id="5847021at2759"/>
<dbReference type="RefSeq" id="XP_014239962.2">
    <property type="nucleotide sequence ID" value="XM_014384476.2"/>
</dbReference>
<keyword evidence="2" id="KW-0808">Transferase</keyword>
<evidence type="ECO:0000256" key="2">
    <source>
        <dbReference type="ARBA" id="ARBA00022679"/>
    </source>
</evidence>
<dbReference type="EnsemblMetazoa" id="XM_014384476.2">
    <property type="protein sequence ID" value="XP_014239962.2"/>
    <property type="gene ID" value="LOC106661214"/>
</dbReference>
<dbReference type="PANTHER" id="PTHR21208:SF1">
    <property type="entry name" value="ADP-DEPENDENT GLUCOKINASE"/>
    <property type="match status" value="1"/>
</dbReference>
<keyword evidence="8" id="KW-1185">Reference proteome</keyword>
<dbReference type="GeneID" id="106661214"/>
<dbReference type="KEGG" id="clec:106661214"/>
<evidence type="ECO:0000256" key="5">
    <source>
        <dbReference type="ARBA" id="ARBA00022842"/>
    </source>
</evidence>
<keyword evidence="6" id="KW-0324">Glycolysis</keyword>
<dbReference type="PROSITE" id="PS51255">
    <property type="entry name" value="ADPK"/>
    <property type="match status" value="1"/>
</dbReference>
<dbReference type="GO" id="GO:0006096">
    <property type="term" value="P:glycolytic process"/>
    <property type="evidence" value="ECO:0007669"/>
    <property type="project" value="UniProtKB-KW"/>
</dbReference>
<name>A0A8I6R6N1_CIMLE</name>
<dbReference type="PANTHER" id="PTHR21208">
    <property type="entry name" value="ADP-DEPENDENT GLUCOKINASE"/>
    <property type="match status" value="1"/>
</dbReference>
<dbReference type="OMA" id="YQICVAP"/>
<dbReference type="InterPro" id="IPR007666">
    <property type="entry name" value="ADP_PFK/GK"/>
</dbReference>
<dbReference type="GO" id="GO:0006006">
    <property type="term" value="P:glucose metabolic process"/>
    <property type="evidence" value="ECO:0007669"/>
    <property type="project" value="TreeGrafter"/>
</dbReference>
<organism evidence="7 8">
    <name type="scientific">Cimex lectularius</name>
    <name type="common">Bed bug</name>
    <name type="synonym">Acanthia lectularia</name>
    <dbReference type="NCBI Taxonomy" id="79782"/>
    <lineage>
        <taxon>Eukaryota</taxon>
        <taxon>Metazoa</taxon>
        <taxon>Ecdysozoa</taxon>
        <taxon>Arthropoda</taxon>
        <taxon>Hexapoda</taxon>
        <taxon>Insecta</taxon>
        <taxon>Pterygota</taxon>
        <taxon>Neoptera</taxon>
        <taxon>Paraneoptera</taxon>
        <taxon>Hemiptera</taxon>
        <taxon>Heteroptera</taxon>
        <taxon>Panheteroptera</taxon>
        <taxon>Cimicomorpha</taxon>
        <taxon>Cimicidae</taxon>
        <taxon>Cimex</taxon>
    </lineage>
</organism>
<keyword evidence="4" id="KW-0418">Kinase</keyword>
<dbReference type="GO" id="GO:0043843">
    <property type="term" value="F:ADP-specific glucokinase activity"/>
    <property type="evidence" value="ECO:0007669"/>
    <property type="project" value="TreeGrafter"/>
</dbReference>